<dbReference type="AlphaFoldDB" id="A0A2U8PXG5"/>
<organism evidence="1 2">
    <name type="scientific">Bradyrhizobium amphicarpaeae</name>
    <dbReference type="NCBI Taxonomy" id="1404768"/>
    <lineage>
        <taxon>Bacteria</taxon>
        <taxon>Pseudomonadati</taxon>
        <taxon>Pseudomonadota</taxon>
        <taxon>Alphaproteobacteria</taxon>
        <taxon>Hyphomicrobiales</taxon>
        <taxon>Nitrobacteraceae</taxon>
        <taxon>Bradyrhizobium</taxon>
    </lineage>
</organism>
<protein>
    <recommendedName>
        <fullName evidence="3">Lysozyme family protein</fullName>
    </recommendedName>
</protein>
<evidence type="ECO:0008006" key="3">
    <source>
        <dbReference type="Google" id="ProtNLM"/>
    </source>
</evidence>
<proteinExistence type="predicted"/>
<gene>
    <name evidence="1" type="ORF">CIT40_22490</name>
</gene>
<dbReference type="Proteomes" id="UP000215884">
    <property type="component" value="Chromosome"/>
</dbReference>
<dbReference type="EMBL" id="CP029426">
    <property type="protein sequence ID" value="AWM02526.1"/>
    <property type="molecule type" value="Genomic_DNA"/>
</dbReference>
<dbReference type="OrthoDB" id="482757at2"/>
<name>A0A2U8PXG5_9BRAD</name>
<reference evidence="1 2" key="1">
    <citation type="journal article" date="2017" name="Syst. Appl. Microbiol.">
        <title>Soybeans inoculated with root zone soils of Canadian native legumes harbour diverse and novel Bradyrhizobium spp. that possess agricultural potential.</title>
        <authorList>
            <person name="Bromfield E.S.P."/>
            <person name="Cloutier S."/>
            <person name="Tambong J.T."/>
            <person name="Tran Thi T.V."/>
        </authorList>
    </citation>
    <scope>NUCLEOTIDE SEQUENCE [LARGE SCALE GENOMIC DNA]</scope>
    <source>
        <strain evidence="1 2">39S1MB</strain>
    </source>
</reference>
<accession>A0A2U8PXG5</accession>
<dbReference type="RefSeq" id="WP_094891364.1">
    <property type="nucleotide sequence ID" value="NZ_CP029426.2"/>
</dbReference>
<keyword evidence="2" id="KW-1185">Reference proteome</keyword>
<reference evidence="1 2" key="2">
    <citation type="journal article" date="2019" name="Int. J. Syst. Evol. Microbiol.">
        <title>Description and complete genome sequence of Bradyrhizobium amphicarpaeae sp. nov., harbouring photosystem and nitrogen-fixation genes.</title>
        <authorList>
            <person name="Bromfield E.S.P."/>
            <person name="Cloutier S."/>
            <person name="Nguyen H.D.T."/>
        </authorList>
    </citation>
    <scope>NUCLEOTIDE SEQUENCE [LARGE SCALE GENOMIC DNA]</scope>
    <source>
        <strain evidence="1 2">39S1MB</strain>
    </source>
</reference>
<sequence>MVDLNALKRANAGRWSNARPTRKAEAANAALRLYKAKARYQAVERETGVPWPAIAVIHERESSQDWRASLAQGDPWNCVSVHVPARRGPFASWEAAAIDALVKCPPYLARHRDWSIAAALTALETYNGIGYAARGRPSPYLWSGTNQYRAGKYVRDGVYDPGKVDPQLGCAALMIALMELDPEIDFAGAKIANSASAGDSAKPSLTNPSKGSIGAFVIDMVKAILGRK</sequence>
<evidence type="ECO:0000313" key="1">
    <source>
        <dbReference type="EMBL" id="AWM02526.1"/>
    </source>
</evidence>
<dbReference type="KEGG" id="brq:CIT40_22490"/>
<evidence type="ECO:0000313" key="2">
    <source>
        <dbReference type="Proteomes" id="UP000215884"/>
    </source>
</evidence>